<evidence type="ECO:0000313" key="1">
    <source>
        <dbReference type="EMBL" id="KAK1860976.1"/>
    </source>
</evidence>
<keyword evidence="2" id="KW-1185">Reference proteome</keyword>
<dbReference type="Proteomes" id="UP000798662">
    <property type="component" value="Chromosome 1"/>
</dbReference>
<organism evidence="1 2">
    <name type="scientific">Pyropia yezoensis</name>
    <name type="common">Susabi-nori</name>
    <name type="synonym">Porphyra yezoensis</name>
    <dbReference type="NCBI Taxonomy" id="2788"/>
    <lineage>
        <taxon>Eukaryota</taxon>
        <taxon>Rhodophyta</taxon>
        <taxon>Bangiophyceae</taxon>
        <taxon>Bangiales</taxon>
        <taxon>Bangiaceae</taxon>
        <taxon>Pyropia</taxon>
    </lineage>
</organism>
<sequence length="371" mass="40733">MRDCREQLSGPPAPYTHIHTYCTRNVLPDAVTRAGIRQLLAQRLVDEASPTVDAAADRHAAMVASLRKLPVAIKTAAANEQHYELPAAFFRAVLGPRLKYSACLFPVLGQSSLADAEVAMLELYVERAGLVDGMRVADIGCGWGSLSLFIAERYPACVITAVSNSNSQRKHIEGVAKARGFANLTVVTADVSTWAGPPVPVDRLFSIEMLEHMKNYGALFAKFGAWTTPDGVAFIHIFLHRAYAYHFETEGASNWMGRHFFSGGTMPSAALLHFFAAEGGWLCDRYWAVSGQHYAATSEAWLVNMDAARDVVAEQMEATYGVAEAPKWTAYWRTFFLAVAELFGYNGGNEWHVGHYRFTKPRGVSAEAAAF</sequence>
<accession>A0ACC3BU46</accession>
<proteinExistence type="predicted"/>
<dbReference type="EMBL" id="CM020618">
    <property type="protein sequence ID" value="KAK1860976.1"/>
    <property type="molecule type" value="Genomic_DNA"/>
</dbReference>
<name>A0ACC3BU46_PYRYE</name>
<gene>
    <name evidence="1" type="ORF">I4F81_003562</name>
</gene>
<reference evidence="1" key="1">
    <citation type="submission" date="2019-11" db="EMBL/GenBank/DDBJ databases">
        <title>Nori genome reveals adaptations in red seaweeds to the harsh intertidal environment.</title>
        <authorList>
            <person name="Wang D."/>
            <person name="Mao Y."/>
        </authorList>
    </citation>
    <scope>NUCLEOTIDE SEQUENCE</scope>
    <source>
        <tissue evidence="1">Gametophyte</tissue>
    </source>
</reference>
<comment type="caution">
    <text evidence="1">The sequence shown here is derived from an EMBL/GenBank/DDBJ whole genome shotgun (WGS) entry which is preliminary data.</text>
</comment>
<evidence type="ECO:0000313" key="2">
    <source>
        <dbReference type="Proteomes" id="UP000798662"/>
    </source>
</evidence>
<protein>
    <submittedName>
        <fullName evidence="1">Uncharacterized protein</fullName>
    </submittedName>
</protein>